<dbReference type="RefSeq" id="WP_311947029.1">
    <property type="nucleotide sequence ID" value="NZ_JAVLVU010000001.1"/>
</dbReference>
<dbReference type="InterPro" id="IPR023296">
    <property type="entry name" value="Glyco_hydro_beta-prop_sf"/>
</dbReference>
<feature type="chain" id="PRO_5045725180" description="Family 43 glycosylhydrolase" evidence="5">
    <location>
        <begin position="22"/>
        <end position="345"/>
    </location>
</feature>
<dbReference type="CDD" id="cd18821">
    <property type="entry name" value="GH43_Pc3Gal43A-like"/>
    <property type="match status" value="1"/>
</dbReference>
<evidence type="ECO:0000256" key="2">
    <source>
        <dbReference type="ARBA" id="ARBA00022801"/>
    </source>
</evidence>
<gene>
    <name evidence="6" type="ORF">QE417_000253</name>
</gene>
<keyword evidence="3 4" id="KW-0326">Glycosidase</keyword>
<evidence type="ECO:0000256" key="4">
    <source>
        <dbReference type="RuleBase" id="RU361187"/>
    </source>
</evidence>
<dbReference type="Pfam" id="PF04616">
    <property type="entry name" value="Glyco_hydro_43"/>
    <property type="match status" value="1"/>
</dbReference>
<evidence type="ECO:0000256" key="5">
    <source>
        <dbReference type="SAM" id="SignalP"/>
    </source>
</evidence>
<keyword evidence="2 4" id="KW-0378">Hydrolase</keyword>
<dbReference type="Gene3D" id="2.115.10.20">
    <property type="entry name" value="Glycosyl hydrolase domain, family 43"/>
    <property type="match status" value="1"/>
</dbReference>
<keyword evidence="7" id="KW-1185">Reference proteome</keyword>
<comment type="similarity">
    <text evidence="1 4">Belongs to the glycosyl hydrolase 43 family.</text>
</comment>
<organism evidence="6 7">
    <name type="scientific">Mucilaginibacter terrae</name>
    <dbReference type="NCBI Taxonomy" id="1955052"/>
    <lineage>
        <taxon>Bacteria</taxon>
        <taxon>Pseudomonadati</taxon>
        <taxon>Bacteroidota</taxon>
        <taxon>Sphingobacteriia</taxon>
        <taxon>Sphingobacteriales</taxon>
        <taxon>Sphingobacteriaceae</taxon>
        <taxon>Mucilaginibacter</taxon>
    </lineage>
</organism>
<feature type="signal peptide" evidence="5">
    <location>
        <begin position="1"/>
        <end position="21"/>
    </location>
</feature>
<reference evidence="7" key="1">
    <citation type="submission" date="2023-07" db="EMBL/GenBank/DDBJ databases">
        <title>Functional and genomic diversity of the sorghum phyllosphere microbiome.</title>
        <authorList>
            <person name="Shade A."/>
        </authorList>
    </citation>
    <scope>NUCLEOTIDE SEQUENCE [LARGE SCALE GENOMIC DNA]</scope>
    <source>
        <strain evidence="7">SORGH_AS_0422</strain>
    </source>
</reference>
<dbReference type="InterPro" id="IPR006710">
    <property type="entry name" value="Glyco_hydro_43"/>
</dbReference>
<dbReference type="Proteomes" id="UP001258315">
    <property type="component" value="Unassembled WGS sequence"/>
</dbReference>
<accession>A0ABU3GNZ0</accession>
<keyword evidence="5" id="KW-0732">Signal</keyword>
<dbReference type="PANTHER" id="PTHR22925:SF3">
    <property type="entry name" value="GLYCOSYL HYDROLASE FAMILY PROTEIN 43"/>
    <property type="match status" value="1"/>
</dbReference>
<evidence type="ECO:0000313" key="7">
    <source>
        <dbReference type="Proteomes" id="UP001258315"/>
    </source>
</evidence>
<evidence type="ECO:0008006" key="8">
    <source>
        <dbReference type="Google" id="ProtNLM"/>
    </source>
</evidence>
<dbReference type="SUPFAM" id="SSF75005">
    <property type="entry name" value="Arabinanase/levansucrase/invertase"/>
    <property type="match status" value="1"/>
</dbReference>
<evidence type="ECO:0000256" key="1">
    <source>
        <dbReference type="ARBA" id="ARBA00009865"/>
    </source>
</evidence>
<sequence length="345" mass="39552">MKNVLIFFLMLWLLFPQLAHAQKNLPGVISPGEIWKDDRGQHIQAHGGGIIKIKNLYYWYGEERREGLDTNFRYVSCYSSADLTNWKHLGDALKLSKPDTVLGKWVLERPKVYYNHRTKKYVMYMHVDGSVRNFKSNEPTVTGGYSYARVGVAVSDLPEGPFKFIRTFRPLNRESRDIGQFVDDDGQAYLIFESRPTKGFFIAKLSDDFLDVKEETCFIQAPLEGGAIVHYKGLYYVIGSELTGWRPNPNKFATAKSLSGPWSEFLDFAPSETNTYSSQSTMMIKISGSKKTTVIYMGDQWKPKTQWDSRYLWMPLEIGDGKLWLPKPAPFKINVKTGESKVFTN</sequence>
<dbReference type="EMBL" id="JAVLVU010000001">
    <property type="protein sequence ID" value="MDT3401181.1"/>
    <property type="molecule type" value="Genomic_DNA"/>
</dbReference>
<comment type="caution">
    <text evidence="6">The sequence shown here is derived from an EMBL/GenBank/DDBJ whole genome shotgun (WGS) entry which is preliminary data.</text>
</comment>
<evidence type="ECO:0000256" key="3">
    <source>
        <dbReference type="ARBA" id="ARBA00023295"/>
    </source>
</evidence>
<name>A0ABU3GNZ0_9SPHI</name>
<protein>
    <recommendedName>
        <fullName evidence="8">Family 43 glycosylhydrolase</fullName>
    </recommendedName>
</protein>
<dbReference type="PANTHER" id="PTHR22925">
    <property type="entry name" value="GLYCOSYL HYDROLASE 43 FAMILY MEMBER"/>
    <property type="match status" value="1"/>
</dbReference>
<evidence type="ECO:0000313" key="6">
    <source>
        <dbReference type="EMBL" id="MDT3401181.1"/>
    </source>
</evidence>
<proteinExistence type="inferred from homology"/>